<feature type="domain" description="CobW C-terminal" evidence="7">
    <location>
        <begin position="259"/>
        <end position="351"/>
    </location>
</feature>
<dbReference type="InterPro" id="IPR012824">
    <property type="entry name" value="CobW"/>
</dbReference>
<dbReference type="PANTHER" id="PTHR13748">
    <property type="entry name" value="COBW-RELATED"/>
    <property type="match status" value="1"/>
</dbReference>
<dbReference type="OrthoDB" id="9808822at2"/>
<dbReference type="RefSeq" id="WP_074446425.1">
    <property type="nucleotide sequence ID" value="NZ_FMBM01000003.1"/>
</dbReference>
<dbReference type="InterPro" id="IPR051316">
    <property type="entry name" value="Zinc-reg_GTPase_activator"/>
</dbReference>
<evidence type="ECO:0000256" key="3">
    <source>
        <dbReference type="ARBA" id="ARBA00023186"/>
    </source>
</evidence>
<accession>A0A0P7YE29</accession>
<evidence type="ECO:0000256" key="2">
    <source>
        <dbReference type="ARBA" id="ARBA00022801"/>
    </source>
</evidence>
<evidence type="ECO:0000256" key="5">
    <source>
        <dbReference type="ARBA" id="ARBA00045658"/>
    </source>
</evidence>
<dbReference type="Gene3D" id="3.30.1220.10">
    <property type="entry name" value="CobW-like, C-terminal domain"/>
    <property type="match status" value="1"/>
</dbReference>
<dbReference type="GO" id="GO:0000166">
    <property type="term" value="F:nucleotide binding"/>
    <property type="evidence" value="ECO:0007669"/>
    <property type="project" value="UniProtKB-KW"/>
</dbReference>
<dbReference type="NCBIfam" id="TIGR02475">
    <property type="entry name" value="CobW"/>
    <property type="match status" value="1"/>
</dbReference>
<comment type="catalytic activity">
    <reaction evidence="6">
        <text>GTP + H2O = GDP + phosphate + H(+)</text>
        <dbReference type="Rhea" id="RHEA:19669"/>
        <dbReference type="ChEBI" id="CHEBI:15377"/>
        <dbReference type="ChEBI" id="CHEBI:15378"/>
        <dbReference type="ChEBI" id="CHEBI:37565"/>
        <dbReference type="ChEBI" id="CHEBI:43474"/>
        <dbReference type="ChEBI" id="CHEBI:58189"/>
    </reaction>
    <physiologicalReaction direction="left-to-right" evidence="6">
        <dbReference type="Rhea" id="RHEA:19670"/>
    </physiologicalReaction>
</comment>
<dbReference type="GO" id="GO:0016787">
    <property type="term" value="F:hydrolase activity"/>
    <property type="evidence" value="ECO:0007669"/>
    <property type="project" value="UniProtKB-KW"/>
</dbReference>
<protein>
    <submittedName>
        <fullName evidence="9">Cobalamin biosynthesis protein CobW</fullName>
    </submittedName>
    <submittedName>
        <fullName evidence="8">GTPase involved in cobalt insertion for B12 biosynthesis CobW</fullName>
    </submittedName>
</protein>
<dbReference type="SUPFAM" id="SSF90002">
    <property type="entry name" value="Hypothetical protein YjiA, C-terminal domain"/>
    <property type="match status" value="1"/>
</dbReference>
<comment type="caution">
    <text evidence="8">The sequence shown here is derived from an EMBL/GenBank/DDBJ whole genome shotgun (WGS) entry which is preliminary data.</text>
</comment>
<dbReference type="InterPro" id="IPR036627">
    <property type="entry name" value="CobW-likC_sf"/>
</dbReference>
<organism evidence="8 10">
    <name type="scientific">Saliniramus fredricksonii</name>
    <dbReference type="NCBI Taxonomy" id="1653334"/>
    <lineage>
        <taxon>Bacteria</taxon>
        <taxon>Pseudomonadati</taxon>
        <taxon>Pseudomonadota</taxon>
        <taxon>Alphaproteobacteria</taxon>
        <taxon>Hyphomicrobiales</taxon>
        <taxon>Salinarimonadaceae</taxon>
        <taxon>Saliniramus</taxon>
    </lineage>
</organism>
<gene>
    <name evidence="8" type="primary">cobW</name>
    <name evidence="9" type="ORF">GA0071312_3633</name>
    <name evidence="8" type="ORF">HLUCCO17_00965</name>
</gene>
<dbReference type="InterPro" id="IPR011629">
    <property type="entry name" value="CobW-like_C"/>
</dbReference>
<keyword evidence="2" id="KW-0378">Hydrolase</keyword>
<evidence type="ECO:0000256" key="6">
    <source>
        <dbReference type="ARBA" id="ARBA00049117"/>
    </source>
</evidence>
<comment type="similarity">
    <text evidence="4">Belongs to the SIMIBI class G3E GTPase family. ZNG1 subfamily.</text>
</comment>
<dbReference type="PATRIC" id="fig|1653334.4.peg.1952"/>
<dbReference type="InterPro" id="IPR027417">
    <property type="entry name" value="P-loop_NTPase"/>
</dbReference>
<name>A0A0P7YE29_9HYPH</name>
<dbReference type="SMART" id="SM00833">
    <property type="entry name" value="CobW_C"/>
    <property type="match status" value="1"/>
</dbReference>
<evidence type="ECO:0000259" key="7">
    <source>
        <dbReference type="SMART" id="SM00833"/>
    </source>
</evidence>
<dbReference type="Proteomes" id="UP000050497">
    <property type="component" value="Unassembled WGS sequence"/>
</dbReference>
<dbReference type="EMBL" id="FMBM01000003">
    <property type="protein sequence ID" value="SCC82626.1"/>
    <property type="molecule type" value="Genomic_DNA"/>
</dbReference>
<dbReference type="GO" id="GO:0009236">
    <property type="term" value="P:cobalamin biosynthetic process"/>
    <property type="evidence" value="ECO:0007669"/>
    <property type="project" value="InterPro"/>
</dbReference>
<evidence type="ECO:0000313" key="11">
    <source>
        <dbReference type="Proteomes" id="UP000182800"/>
    </source>
</evidence>
<sequence>MSNAFAPSVSKTPVTIITGFLGSGKTTLIRNLMQNPQGLRLAVIVNEFGDVGVDGDILKSCADENCPADSILELANGCLCCTVADDFVPTIEALMKLPQKPDHIVIETSGLALPKPLLKAFDWPDLRSRITVDGVIAVADAEAVAAGRFAANPEAVEAQRLADEGVDHETPLSELFEDQISCADLVILNKADLVDADAMARARAIVEKKAPRPVPILEASEARLDPRVLIGLGKAAEDDLAARPSHHDDHDHEHDHEDFESIIVSLPEGLSPDEIVARVERLAREQNILRVKGYVAVPGKPMRLLVQGVGARVRTQFDRPWAPQEERASRLVVIAEHDHINRTAIESVLNG</sequence>
<evidence type="ECO:0000313" key="9">
    <source>
        <dbReference type="EMBL" id="SCC82626.1"/>
    </source>
</evidence>
<dbReference type="CDD" id="cd03112">
    <property type="entry name" value="CobW-like"/>
    <property type="match status" value="1"/>
</dbReference>
<dbReference type="PANTHER" id="PTHR13748:SF62">
    <property type="entry name" value="COBW DOMAIN-CONTAINING PROTEIN"/>
    <property type="match status" value="1"/>
</dbReference>
<keyword evidence="3" id="KW-0143">Chaperone</keyword>
<keyword evidence="1" id="KW-0547">Nucleotide-binding</keyword>
<dbReference type="Proteomes" id="UP000182800">
    <property type="component" value="Unassembled WGS sequence"/>
</dbReference>
<dbReference type="AlphaFoldDB" id="A0A0P7YE29"/>
<dbReference type="Gene3D" id="3.40.50.300">
    <property type="entry name" value="P-loop containing nucleotide triphosphate hydrolases"/>
    <property type="match status" value="1"/>
</dbReference>
<keyword evidence="11" id="KW-1185">Reference proteome</keyword>
<dbReference type="InterPro" id="IPR003495">
    <property type="entry name" value="CobW/HypB/UreG_nucleotide-bd"/>
</dbReference>
<evidence type="ECO:0000313" key="8">
    <source>
        <dbReference type="EMBL" id="KPQ12697.1"/>
    </source>
</evidence>
<dbReference type="SUPFAM" id="SSF52540">
    <property type="entry name" value="P-loop containing nucleoside triphosphate hydrolases"/>
    <property type="match status" value="1"/>
</dbReference>
<proteinExistence type="inferred from homology"/>
<dbReference type="EMBL" id="LJSX01000001">
    <property type="protein sequence ID" value="KPQ12697.1"/>
    <property type="molecule type" value="Genomic_DNA"/>
</dbReference>
<evidence type="ECO:0000256" key="4">
    <source>
        <dbReference type="ARBA" id="ARBA00034320"/>
    </source>
</evidence>
<evidence type="ECO:0000313" key="10">
    <source>
        <dbReference type="Proteomes" id="UP000050497"/>
    </source>
</evidence>
<dbReference type="GO" id="GO:0005737">
    <property type="term" value="C:cytoplasm"/>
    <property type="evidence" value="ECO:0007669"/>
    <property type="project" value="TreeGrafter"/>
</dbReference>
<reference evidence="8 10" key="1">
    <citation type="submission" date="2015-09" db="EMBL/GenBank/DDBJ databases">
        <title>Identification and resolution of microdiversity through metagenomic sequencing of parallel consortia.</title>
        <authorList>
            <person name="Nelson W.C."/>
            <person name="Romine M.F."/>
            <person name="Lindemann S.R."/>
        </authorList>
    </citation>
    <scope>NUCLEOTIDE SEQUENCE [LARGE SCALE GENOMIC DNA]</scope>
    <source>
        <strain evidence="8">HL-109</strain>
    </source>
</reference>
<dbReference type="Pfam" id="PF02492">
    <property type="entry name" value="cobW"/>
    <property type="match status" value="1"/>
</dbReference>
<comment type="function">
    <text evidence="5">Zinc chaperone that directly transfers zinc cofactor to target proteins, thereby activating them. Zinc is transferred from the CXCC motif in the GTPase domain to the zinc binding site in target proteins in a process requiring GTP hydrolysis.</text>
</comment>
<dbReference type="Pfam" id="PF07683">
    <property type="entry name" value="CobW_C"/>
    <property type="match status" value="1"/>
</dbReference>
<reference evidence="9 11" key="2">
    <citation type="submission" date="2016-08" db="EMBL/GenBank/DDBJ databases">
        <authorList>
            <person name="Varghese N."/>
            <person name="Submissions Spin"/>
        </authorList>
    </citation>
    <scope>NUCLEOTIDE SEQUENCE [LARGE SCALE GENOMIC DNA]</scope>
    <source>
        <strain evidence="9 11">HL-109</strain>
    </source>
</reference>
<evidence type="ECO:0000256" key="1">
    <source>
        <dbReference type="ARBA" id="ARBA00022741"/>
    </source>
</evidence>
<dbReference type="STRING" id="1653334.GA0071312_3633"/>